<dbReference type="InterPro" id="IPR001789">
    <property type="entry name" value="Sig_transdc_resp-reg_receiver"/>
</dbReference>
<dbReference type="RefSeq" id="WP_088385107.1">
    <property type="nucleotide sequence ID" value="NZ_NIOF01000004.1"/>
</dbReference>
<dbReference type="SMART" id="SM00448">
    <property type="entry name" value="REC"/>
    <property type="match status" value="1"/>
</dbReference>
<feature type="modified residue" description="4-aspartylphosphate" evidence="1">
    <location>
        <position position="66"/>
    </location>
</feature>
<dbReference type="Proteomes" id="UP000197468">
    <property type="component" value="Unassembled WGS sequence"/>
</dbReference>
<dbReference type="SUPFAM" id="SSF52172">
    <property type="entry name" value="CheY-like"/>
    <property type="match status" value="1"/>
</dbReference>
<organism evidence="3 4">
    <name type="scientific">Roseateles aquatilis</name>
    <dbReference type="NCBI Taxonomy" id="431061"/>
    <lineage>
        <taxon>Bacteria</taxon>
        <taxon>Pseudomonadati</taxon>
        <taxon>Pseudomonadota</taxon>
        <taxon>Betaproteobacteria</taxon>
        <taxon>Burkholderiales</taxon>
        <taxon>Sphaerotilaceae</taxon>
        <taxon>Roseateles</taxon>
    </lineage>
</organism>
<dbReference type="GO" id="GO:0000160">
    <property type="term" value="P:phosphorelay signal transduction system"/>
    <property type="evidence" value="ECO:0007669"/>
    <property type="project" value="InterPro"/>
</dbReference>
<proteinExistence type="predicted"/>
<dbReference type="InterPro" id="IPR011006">
    <property type="entry name" value="CheY-like_superfamily"/>
</dbReference>
<evidence type="ECO:0000256" key="1">
    <source>
        <dbReference type="PROSITE-ProRule" id="PRU00169"/>
    </source>
</evidence>
<dbReference type="EMBL" id="NIOF01000004">
    <property type="protein sequence ID" value="OWQ90901.1"/>
    <property type="molecule type" value="Genomic_DNA"/>
</dbReference>
<feature type="domain" description="Response regulatory" evidence="2">
    <location>
        <begin position="11"/>
        <end position="136"/>
    </location>
</feature>
<reference evidence="3 4" key="1">
    <citation type="journal article" date="2008" name="Int. J. Syst. Evol. Microbiol.">
        <title>Description of Roseateles aquatilis sp. nov. and Roseateles terrae sp. nov., in the class Betaproteobacteria, and emended description of the genus Roseateles.</title>
        <authorList>
            <person name="Gomila M."/>
            <person name="Bowien B."/>
            <person name="Falsen E."/>
            <person name="Moore E.R."/>
            <person name="Lalucat J."/>
        </authorList>
    </citation>
    <scope>NUCLEOTIDE SEQUENCE [LARGE SCALE GENOMIC DNA]</scope>
    <source>
        <strain evidence="3 4">CCUG 48205</strain>
    </source>
</reference>
<evidence type="ECO:0000313" key="3">
    <source>
        <dbReference type="EMBL" id="OWQ90901.1"/>
    </source>
</evidence>
<dbReference type="InterPro" id="IPR052048">
    <property type="entry name" value="ST_Response_Regulator"/>
</dbReference>
<keyword evidence="4" id="KW-1185">Reference proteome</keyword>
<keyword evidence="1" id="KW-0597">Phosphoprotein</keyword>
<dbReference type="OrthoDB" id="9793549at2"/>
<dbReference type="Pfam" id="PF00072">
    <property type="entry name" value="Response_reg"/>
    <property type="match status" value="1"/>
</dbReference>
<evidence type="ECO:0000313" key="4">
    <source>
        <dbReference type="Proteomes" id="UP000197468"/>
    </source>
</evidence>
<accession>A0A246JEA8</accession>
<dbReference type="PANTHER" id="PTHR43228:SF1">
    <property type="entry name" value="TWO-COMPONENT RESPONSE REGULATOR ARR22"/>
    <property type="match status" value="1"/>
</dbReference>
<comment type="caution">
    <text evidence="3">The sequence shown here is derived from an EMBL/GenBank/DDBJ whole genome shotgun (WGS) entry which is preliminary data.</text>
</comment>
<dbReference type="PANTHER" id="PTHR43228">
    <property type="entry name" value="TWO-COMPONENT RESPONSE REGULATOR"/>
    <property type="match status" value="1"/>
</dbReference>
<protein>
    <recommendedName>
        <fullName evidence="2">Response regulatory domain-containing protein</fullName>
    </recommendedName>
</protein>
<dbReference type="Gene3D" id="3.40.50.2300">
    <property type="match status" value="1"/>
</dbReference>
<evidence type="ECO:0000259" key="2">
    <source>
        <dbReference type="PROSITE" id="PS50110"/>
    </source>
</evidence>
<dbReference type="PROSITE" id="PS50110">
    <property type="entry name" value="RESPONSE_REGULATORY"/>
    <property type="match status" value="1"/>
</dbReference>
<dbReference type="AlphaFoldDB" id="A0A246JEA8"/>
<gene>
    <name evidence="3" type="ORF">CDN99_12130</name>
</gene>
<sequence>MVTTIKREEFCFLVVDDFSTMRRIISGLLRELGFRKIVEAEDGKLALRALEIAAESGEPVHFVLSDINMPVMNGFQFLEALRAKPETDPVRNVPVLLVTAEGRKEDIIRAAQLGATGYVVKPFNKDTIGDKIHLALKHRGILVD</sequence>
<name>A0A246JEA8_9BURK</name>